<dbReference type="InterPro" id="IPR036396">
    <property type="entry name" value="Cyt_P450_sf"/>
</dbReference>
<dbReference type="GO" id="GO:0005506">
    <property type="term" value="F:iron ion binding"/>
    <property type="evidence" value="ECO:0007669"/>
    <property type="project" value="InterPro"/>
</dbReference>
<dbReference type="Pfam" id="PF00067">
    <property type="entry name" value="p450"/>
    <property type="match status" value="1"/>
</dbReference>
<dbReference type="Proteomes" id="UP000492821">
    <property type="component" value="Unassembled WGS sequence"/>
</dbReference>
<keyword evidence="9" id="KW-0812">Transmembrane</keyword>
<proteinExistence type="inferred from homology"/>
<keyword evidence="7 8" id="KW-0349">Heme</keyword>
<dbReference type="GO" id="GO:0006805">
    <property type="term" value="P:xenobiotic metabolic process"/>
    <property type="evidence" value="ECO:0007669"/>
    <property type="project" value="TreeGrafter"/>
</dbReference>
<dbReference type="PROSITE" id="PS00086">
    <property type="entry name" value="CYTOCHROME_P450"/>
    <property type="match status" value="1"/>
</dbReference>
<dbReference type="GO" id="GO:0006082">
    <property type="term" value="P:organic acid metabolic process"/>
    <property type="evidence" value="ECO:0007669"/>
    <property type="project" value="TreeGrafter"/>
</dbReference>
<dbReference type="GO" id="GO:0020037">
    <property type="term" value="F:heme binding"/>
    <property type="evidence" value="ECO:0007669"/>
    <property type="project" value="InterPro"/>
</dbReference>
<dbReference type="GO" id="GO:0008395">
    <property type="term" value="F:steroid hydroxylase activity"/>
    <property type="evidence" value="ECO:0007669"/>
    <property type="project" value="TreeGrafter"/>
</dbReference>
<protein>
    <submittedName>
        <fullName evidence="11">Cytochrome P450</fullName>
    </submittedName>
</protein>
<dbReference type="FunFam" id="1.10.630.10:FF:000036">
    <property type="entry name" value="CYtochrome P450 family"/>
    <property type="match status" value="1"/>
</dbReference>
<evidence type="ECO:0000256" key="5">
    <source>
        <dbReference type="ARBA" id="ARBA00023004"/>
    </source>
</evidence>
<evidence type="ECO:0000256" key="4">
    <source>
        <dbReference type="ARBA" id="ARBA00023002"/>
    </source>
</evidence>
<evidence type="ECO:0000256" key="6">
    <source>
        <dbReference type="ARBA" id="ARBA00023033"/>
    </source>
</evidence>
<dbReference type="GO" id="GO:0016712">
    <property type="term" value="F:oxidoreductase activity, acting on paired donors, with incorporation or reduction of molecular oxygen, reduced flavin or flavoprotein as one donor, and incorporation of one atom of oxygen"/>
    <property type="evidence" value="ECO:0007669"/>
    <property type="project" value="TreeGrafter"/>
</dbReference>
<accession>A0A7E4ZRL2</accession>
<keyword evidence="9" id="KW-1133">Transmembrane helix</keyword>
<feature type="binding site" description="axial binding residue" evidence="7">
    <location>
        <position position="465"/>
    </location>
    <ligand>
        <name>heme</name>
        <dbReference type="ChEBI" id="CHEBI:30413"/>
    </ligand>
    <ligandPart>
        <name>Fe</name>
        <dbReference type="ChEBI" id="CHEBI:18248"/>
    </ligandPart>
</feature>
<dbReference type="CDD" id="cd20617">
    <property type="entry name" value="CYP1_2-like"/>
    <property type="match status" value="1"/>
</dbReference>
<evidence type="ECO:0000256" key="2">
    <source>
        <dbReference type="ARBA" id="ARBA00010617"/>
    </source>
</evidence>
<evidence type="ECO:0000256" key="8">
    <source>
        <dbReference type="RuleBase" id="RU000461"/>
    </source>
</evidence>
<keyword evidence="3 7" id="KW-0479">Metal-binding</keyword>
<dbReference type="Gene3D" id="1.10.630.10">
    <property type="entry name" value="Cytochrome P450"/>
    <property type="match status" value="1"/>
</dbReference>
<evidence type="ECO:0000313" key="10">
    <source>
        <dbReference type="Proteomes" id="UP000492821"/>
    </source>
</evidence>
<organism evidence="10 11">
    <name type="scientific">Panagrellus redivivus</name>
    <name type="common">Microworm</name>
    <dbReference type="NCBI Taxonomy" id="6233"/>
    <lineage>
        <taxon>Eukaryota</taxon>
        <taxon>Metazoa</taxon>
        <taxon>Ecdysozoa</taxon>
        <taxon>Nematoda</taxon>
        <taxon>Chromadorea</taxon>
        <taxon>Rhabditida</taxon>
        <taxon>Tylenchina</taxon>
        <taxon>Panagrolaimomorpha</taxon>
        <taxon>Panagrolaimoidea</taxon>
        <taxon>Panagrolaimidae</taxon>
        <taxon>Panagrellus</taxon>
    </lineage>
</organism>
<dbReference type="PRINTS" id="PR00385">
    <property type="entry name" value="P450"/>
</dbReference>
<dbReference type="GO" id="GO:0005737">
    <property type="term" value="C:cytoplasm"/>
    <property type="evidence" value="ECO:0007669"/>
    <property type="project" value="TreeGrafter"/>
</dbReference>
<evidence type="ECO:0000256" key="7">
    <source>
        <dbReference type="PIRSR" id="PIRSR602401-1"/>
    </source>
</evidence>
<reference evidence="11" key="2">
    <citation type="submission" date="2020-10" db="UniProtKB">
        <authorList>
            <consortium name="WormBaseParasite"/>
        </authorList>
    </citation>
    <scope>IDENTIFICATION</scope>
</reference>
<keyword evidence="5 7" id="KW-0408">Iron</keyword>
<evidence type="ECO:0000256" key="1">
    <source>
        <dbReference type="ARBA" id="ARBA00001971"/>
    </source>
</evidence>
<comment type="similarity">
    <text evidence="2 8">Belongs to the cytochrome P450 family.</text>
</comment>
<dbReference type="InterPro" id="IPR001128">
    <property type="entry name" value="Cyt_P450"/>
</dbReference>
<comment type="cofactor">
    <cofactor evidence="1 7">
        <name>heme</name>
        <dbReference type="ChEBI" id="CHEBI:30413"/>
    </cofactor>
</comment>
<dbReference type="WBParaSite" id="Pan_g13347.t1">
    <property type="protein sequence ID" value="Pan_g13347.t1"/>
    <property type="gene ID" value="Pan_g13347"/>
</dbReference>
<dbReference type="PANTHER" id="PTHR24300">
    <property type="entry name" value="CYTOCHROME P450 508A4-RELATED"/>
    <property type="match status" value="1"/>
</dbReference>
<dbReference type="PANTHER" id="PTHR24300:SF403">
    <property type="entry name" value="CYTOCHROME P450 306A1"/>
    <property type="match status" value="1"/>
</dbReference>
<evidence type="ECO:0000256" key="9">
    <source>
        <dbReference type="SAM" id="Phobius"/>
    </source>
</evidence>
<dbReference type="SUPFAM" id="SSF48264">
    <property type="entry name" value="Cytochrome P450"/>
    <property type="match status" value="1"/>
</dbReference>
<dbReference type="InterPro" id="IPR002401">
    <property type="entry name" value="Cyt_P450_E_grp-I"/>
</dbReference>
<sequence>MYDRESVVQLQVMASHVWEFLGSHRVFLFVMACVLMLTRRYLRFLNATRFFPPGPPRLPFIGNALNFDQAYPHQTFLKYKKIYGPVFTIHLPNPIIVIADFDLLKKFNSLFGNELAGRPSGYIYGLFSKHQPDGDGIILCQGERWSAQRRFALRTLRDFGMGKSLLENKINDHLSLLLKRMDSYLENDNGVCKANIDLSLHLSFCVGGIINDLVMGRHHYFGDPEFLYFKKLIDNTLKGFASPSLQLVDAVPLTRFIVPYYRQYIREGFAIQNYFIEEIKKHMKTFDVTTEPTNFIDAYLKDMSETHSHSKHMSIQTLAIDSGDLWTGGMETTVTSILWGVLYLIHYPEVQTKLHDEIDNVLDVTPAMVSERHLLPYVQATIDELLRIINVLPWGIPHQALADVEVKGHTIRAGTTVMMQIGAVHFDETIFPEPEKFKPERFLDEYGNYKPHKKLIPFGMGKRQCLGESLARMEVFLLFVSLVQNFSFHAINDKLPTIERRAGMTSVPHPYICEIRKRHKNLIMANDSQNEK</sequence>
<name>A0A7E4ZRL2_PANRE</name>
<dbReference type="InterPro" id="IPR017972">
    <property type="entry name" value="Cyt_P450_CS"/>
</dbReference>
<dbReference type="AlphaFoldDB" id="A0A7E4ZRL2"/>
<feature type="transmembrane region" description="Helical" evidence="9">
    <location>
        <begin position="20"/>
        <end position="38"/>
    </location>
</feature>
<dbReference type="PRINTS" id="PR00463">
    <property type="entry name" value="EP450I"/>
</dbReference>
<evidence type="ECO:0000256" key="3">
    <source>
        <dbReference type="ARBA" id="ARBA00022723"/>
    </source>
</evidence>
<dbReference type="InterPro" id="IPR050182">
    <property type="entry name" value="Cytochrome_P450_fam2"/>
</dbReference>
<reference evidence="10" key="1">
    <citation type="journal article" date="2013" name="Genetics">
        <title>The draft genome and transcriptome of Panagrellus redivivus are shaped by the harsh demands of a free-living lifestyle.</title>
        <authorList>
            <person name="Srinivasan J."/>
            <person name="Dillman A.R."/>
            <person name="Macchietto M.G."/>
            <person name="Heikkinen L."/>
            <person name="Lakso M."/>
            <person name="Fracchia K.M."/>
            <person name="Antoshechkin I."/>
            <person name="Mortazavi A."/>
            <person name="Wong G."/>
            <person name="Sternberg P.W."/>
        </authorList>
    </citation>
    <scope>NUCLEOTIDE SEQUENCE [LARGE SCALE GENOMIC DNA]</scope>
    <source>
        <strain evidence="10">MT8872</strain>
    </source>
</reference>
<keyword evidence="10" id="KW-1185">Reference proteome</keyword>
<keyword evidence="4 8" id="KW-0560">Oxidoreductase</keyword>
<keyword evidence="6 8" id="KW-0503">Monooxygenase</keyword>
<keyword evidence="9" id="KW-0472">Membrane</keyword>
<evidence type="ECO:0000313" key="11">
    <source>
        <dbReference type="WBParaSite" id="Pan_g13347.t1"/>
    </source>
</evidence>